<dbReference type="PANTHER" id="PTHR34405:SF3">
    <property type="entry name" value="CRISPR-ASSOCIATED ENDORIBONUCLEASE CAS2 3"/>
    <property type="match status" value="1"/>
</dbReference>
<feature type="binding site" evidence="9">
    <location>
        <position position="14"/>
    </location>
    <ligand>
        <name>Mg(2+)</name>
        <dbReference type="ChEBI" id="CHEBI:18420"/>
        <note>catalytic</note>
    </ligand>
</feature>
<gene>
    <name evidence="9" type="primary">cas2</name>
    <name evidence="10" type="ORF">GCM10023147_11380</name>
</gene>
<accession>A0ABP8J9B7</accession>
<evidence type="ECO:0000256" key="2">
    <source>
        <dbReference type="ARBA" id="ARBA00009959"/>
    </source>
</evidence>
<reference evidence="11" key="1">
    <citation type="journal article" date="2019" name="Int. J. Syst. Evol. Microbiol.">
        <title>The Global Catalogue of Microorganisms (GCM) 10K type strain sequencing project: providing services to taxonomists for standard genome sequencing and annotation.</title>
        <authorList>
            <consortium name="The Broad Institute Genomics Platform"/>
            <consortium name="The Broad Institute Genome Sequencing Center for Infectious Disease"/>
            <person name="Wu L."/>
            <person name="Ma J."/>
        </authorList>
    </citation>
    <scope>NUCLEOTIDE SEQUENCE [LARGE SCALE GENOMIC DNA]</scope>
    <source>
        <strain evidence="11">JCM 17688</strain>
    </source>
</reference>
<proteinExistence type="inferred from homology"/>
<keyword evidence="7 9" id="KW-0460">Magnesium</keyword>
<dbReference type="Proteomes" id="UP001500635">
    <property type="component" value="Unassembled WGS sequence"/>
</dbReference>
<dbReference type="CDD" id="cd09725">
    <property type="entry name" value="Cas2_I_II_III"/>
    <property type="match status" value="1"/>
</dbReference>
<dbReference type="InterPro" id="IPR021127">
    <property type="entry name" value="CRISPR_associated_Cas2"/>
</dbReference>
<dbReference type="NCBIfam" id="TIGR01573">
    <property type="entry name" value="cas2"/>
    <property type="match status" value="1"/>
</dbReference>
<keyword evidence="5 9" id="KW-0255">Endonuclease</keyword>
<sequence>MTREDVRRTLIAYDVTDDRRRARLATALSKYGDRVQYSVFVVDAIPGQLIRLRAELRRIVDLSLDSLLFCDLGPVLSLVPRQFEFEGRDRPITDTDSFVV</sequence>
<keyword evidence="3 9" id="KW-0540">Nuclease</keyword>
<comment type="cofactor">
    <cofactor evidence="1 9">
        <name>Mg(2+)</name>
        <dbReference type="ChEBI" id="CHEBI:18420"/>
    </cofactor>
</comment>
<dbReference type="Pfam" id="PF09827">
    <property type="entry name" value="CRISPR_Cas2"/>
    <property type="match status" value="1"/>
</dbReference>
<dbReference type="EC" id="3.1.-.-" evidence="9"/>
<evidence type="ECO:0000256" key="4">
    <source>
        <dbReference type="ARBA" id="ARBA00022723"/>
    </source>
</evidence>
<comment type="function">
    <text evidence="9">CRISPR (clustered regularly interspaced short palindromic repeat), is an adaptive immune system that provides protection against mobile genetic elements (viruses, transposable elements and conjugative plasmids). CRISPR clusters contain sequences complementary to antecedent mobile elements and target invading nucleic acids. CRISPR clusters are transcribed and processed into CRISPR RNA (crRNA). Functions as a ssRNA-specific endoribonuclease. Involved in the integration of spacer DNA into the CRISPR cassette.</text>
</comment>
<keyword evidence="8 9" id="KW-0051">Antiviral defense</keyword>
<dbReference type="RefSeq" id="WP_344992157.1">
    <property type="nucleotide sequence ID" value="NZ_BAABFR010000012.1"/>
</dbReference>
<keyword evidence="11" id="KW-1185">Reference proteome</keyword>
<comment type="similarity">
    <text evidence="2 9">Belongs to the CRISPR-associated endoribonuclease Cas2 protein family.</text>
</comment>
<dbReference type="PANTHER" id="PTHR34405">
    <property type="entry name" value="CRISPR-ASSOCIATED ENDORIBONUCLEASE CAS2"/>
    <property type="match status" value="1"/>
</dbReference>
<dbReference type="EMBL" id="BAABFR010000012">
    <property type="protein sequence ID" value="GAA4387241.1"/>
    <property type="molecule type" value="Genomic_DNA"/>
</dbReference>
<name>A0ABP8J9B7_9ACTN</name>
<evidence type="ECO:0000256" key="7">
    <source>
        <dbReference type="ARBA" id="ARBA00022842"/>
    </source>
</evidence>
<dbReference type="InterPro" id="IPR019199">
    <property type="entry name" value="Virulence_VapD/CRISPR_Cas2"/>
</dbReference>
<keyword evidence="4 9" id="KW-0479">Metal-binding</keyword>
<evidence type="ECO:0000256" key="1">
    <source>
        <dbReference type="ARBA" id="ARBA00001946"/>
    </source>
</evidence>
<evidence type="ECO:0000256" key="8">
    <source>
        <dbReference type="ARBA" id="ARBA00023118"/>
    </source>
</evidence>
<protein>
    <recommendedName>
        <fullName evidence="9">CRISPR-associated endoribonuclease Cas2</fullName>
        <ecNumber evidence="9">3.1.-.-</ecNumber>
    </recommendedName>
</protein>
<dbReference type="SUPFAM" id="SSF143430">
    <property type="entry name" value="TTP0101/SSO1404-like"/>
    <property type="match status" value="1"/>
</dbReference>
<evidence type="ECO:0000256" key="3">
    <source>
        <dbReference type="ARBA" id="ARBA00022722"/>
    </source>
</evidence>
<organism evidence="10 11">
    <name type="scientific">Tsukamurella soli</name>
    <dbReference type="NCBI Taxonomy" id="644556"/>
    <lineage>
        <taxon>Bacteria</taxon>
        <taxon>Bacillati</taxon>
        <taxon>Actinomycetota</taxon>
        <taxon>Actinomycetes</taxon>
        <taxon>Mycobacteriales</taxon>
        <taxon>Tsukamurellaceae</taxon>
        <taxon>Tsukamurella</taxon>
    </lineage>
</organism>
<comment type="subunit">
    <text evidence="9">Homodimer, forms a heterotetramer with a Cas1 homodimer.</text>
</comment>
<evidence type="ECO:0000256" key="5">
    <source>
        <dbReference type="ARBA" id="ARBA00022759"/>
    </source>
</evidence>
<evidence type="ECO:0000313" key="11">
    <source>
        <dbReference type="Proteomes" id="UP001500635"/>
    </source>
</evidence>
<evidence type="ECO:0000256" key="9">
    <source>
        <dbReference type="HAMAP-Rule" id="MF_01471"/>
    </source>
</evidence>
<dbReference type="HAMAP" id="MF_01471">
    <property type="entry name" value="Cas2"/>
    <property type="match status" value="1"/>
</dbReference>
<dbReference type="Gene3D" id="3.30.70.240">
    <property type="match status" value="1"/>
</dbReference>
<comment type="caution">
    <text evidence="10">The sequence shown here is derived from an EMBL/GenBank/DDBJ whole genome shotgun (WGS) entry which is preliminary data.</text>
</comment>
<keyword evidence="6 9" id="KW-0378">Hydrolase</keyword>
<evidence type="ECO:0000313" key="10">
    <source>
        <dbReference type="EMBL" id="GAA4387241.1"/>
    </source>
</evidence>
<evidence type="ECO:0000256" key="6">
    <source>
        <dbReference type="ARBA" id="ARBA00022801"/>
    </source>
</evidence>